<dbReference type="Proteomes" id="UP001196413">
    <property type="component" value="Unassembled WGS sequence"/>
</dbReference>
<evidence type="ECO:0000313" key="4">
    <source>
        <dbReference type="Proteomes" id="UP001196413"/>
    </source>
</evidence>
<evidence type="ECO:0000259" key="2">
    <source>
        <dbReference type="Pfam" id="PF08506"/>
    </source>
</evidence>
<feature type="domain" description="Exportin-2 central" evidence="2">
    <location>
        <begin position="10"/>
        <end position="142"/>
    </location>
</feature>
<accession>A0AAD5QY97</accession>
<dbReference type="GO" id="GO:0005049">
    <property type="term" value="F:nuclear export signal receptor activity"/>
    <property type="evidence" value="ECO:0007669"/>
    <property type="project" value="TreeGrafter"/>
</dbReference>
<dbReference type="GO" id="GO:0006606">
    <property type="term" value="P:protein import into nucleus"/>
    <property type="evidence" value="ECO:0007669"/>
    <property type="project" value="TreeGrafter"/>
</dbReference>
<name>A0AAD5QY97_PARTN</name>
<dbReference type="InterPro" id="IPR016024">
    <property type="entry name" value="ARM-type_fold"/>
</dbReference>
<dbReference type="EMBL" id="JAHQIW010005455">
    <property type="protein sequence ID" value="KAJ1366069.1"/>
    <property type="molecule type" value="Genomic_DNA"/>
</dbReference>
<keyword evidence="4" id="KW-1185">Reference proteome</keyword>
<dbReference type="GO" id="GO:0006611">
    <property type="term" value="P:protein export from nucleus"/>
    <property type="evidence" value="ECO:0007669"/>
    <property type="project" value="TreeGrafter"/>
</dbReference>
<evidence type="ECO:0000313" key="3">
    <source>
        <dbReference type="EMBL" id="KAJ1366069.1"/>
    </source>
</evidence>
<dbReference type="GO" id="GO:0005635">
    <property type="term" value="C:nuclear envelope"/>
    <property type="evidence" value="ECO:0007669"/>
    <property type="project" value="TreeGrafter"/>
</dbReference>
<sequence>MHAHDVVELFDLVRALCRKYEDRLVSILSQIVQLLCSDGDWLKLDVVYCLVTAIATKTGTAKGGVTSTTSLINVGDYYTSQVQGHLSGSVDDTPILKADAFKFVVTFRNQLSADVLVEVVQAANRVLTSRLPILQKYAAYALDKLLLVKQPNSTVSLLTASVVPVGSLLNNLVRSFDMDPKAQNSPYLIKAVLRCVAILDEETARYGSQIALKLSSLVEATIKTPADAVHTHFLFETMCVLIKKTESLPDGRLDAELMPLLEKIFGQDMPDLVPYALQITGVLLSSSLTRSPNVDPKYVSFLPYLLSKDLWARSANIPAALSVVETFLKRCPEVVMREHGALVMQHFSRLVGSKSLDQYGFQLANAILPVVEMTQGVNDPMSILLNSMFQRVQFSKTPKFMKHFVVFYLPICCCSRSRNACKVRRSDSGRNVSYALREGGRT</sequence>
<proteinExistence type="predicted"/>
<dbReference type="Pfam" id="PF08506">
    <property type="entry name" value="Cse1"/>
    <property type="match status" value="1"/>
</dbReference>
<dbReference type="Gene3D" id="1.25.10.10">
    <property type="entry name" value="Leucine-rich Repeat Variant"/>
    <property type="match status" value="1"/>
</dbReference>
<gene>
    <name evidence="3" type="ORF">KIN20_026653</name>
</gene>
<dbReference type="GO" id="GO:0031267">
    <property type="term" value="F:small GTPase binding"/>
    <property type="evidence" value="ECO:0007669"/>
    <property type="project" value="InterPro"/>
</dbReference>
<dbReference type="PANTHER" id="PTHR10997:SF8">
    <property type="entry name" value="EXPORTIN-2"/>
    <property type="match status" value="1"/>
</dbReference>
<protein>
    <submittedName>
        <fullName evidence="3">Uncharacterized protein</fullName>
    </submittedName>
</protein>
<evidence type="ECO:0000259" key="1">
    <source>
        <dbReference type="Pfam" id="PF03378"/>
    </source>
</evidence>
<dbReference type="PANTHER" id="PTHR10997">
    <property type="entry name" value="IMPORTIN-7, 8, 11"/>
    <property type="match status" value="1"/>
</dbReference>
<comment type="caution">
    <text evidence="3">The sequence shown here is derived from an EMBL/GenBank/DDBJ whole genome shotgun (WGS) entry which is preliminary data.</text>
</comment>
<dbReference type="GO" id="GO:0005829">
    <property type="term" value="C:cytosol"/>
    <property type="evidence" value="ECO:0007669"/>
    <property type="project" value="TreeGrafter"/>
</dbReference>
<dbReference type="InterPro" id="IPR013713">
    <property type="entry name" value="XPO2_central"/>
</dbReference>
<organism evidence="3 4">
    <name type="scientific">Parelaphostrongylus tenuis</name>
    <name type="common">Meningeal worm</name>
    <dbReference type="NCBI Taxonomy" id="148309"/>
    <lineage>
        <taxon>Eukaryota</taxon>
        <taxon>Metazoa</taxon>
        <taxon>Ecdysozoa</taxon>
        <taxon>Nematoda</taxon>
        <taxon>Chromadorea</taxon>
        <taxon>Rhabditida</taxon>
        <taxon>Rhabditina</taxon>
        <taxon>Rhabditomorpha</taxon>
        <taxon>Strongyloidea</taxon>
        <taxon>Metastrongylidae</taxon>
        <taxon>Parelaphostrongylus</taxon>
    </lineage>
</organism>
<dbReference type="AlphaFoldDB" id="A0AAD5QY97"/>
<dbReference type="InterPro" id="IPR005043">
    <property type="entry name" value="XPO2_C"/>
</dbReference>
<dbReference type="InterPro" id="IPR011989">
    <property type="entry name" value="ARM-like"/>
</dbReference>
<reference evidence="3" key="1">
    <citation type="submission" date="2021-06" db="EMBL/GenBank/DDBJ databases">
        <title>Parelaphostrongylus tenuis whole genome reference sequence.</title>
        <authorList>
            <person name="Garwood T.J."/>
            <person name="Larsen P.A."/>
            <person name="Fountain-Jones N.M."/>
            <person name="Garbe J.R."/>
            <person name="Macchietto M.G."/>
            <person name="Kania S.A."/>
            <person name="Gerhold R.W."/>
            <person name="Richards J.E."/>
            <person name="Wolf T.M."/>
        </authorList>
    </citation>
    <scope>NUCLEOTIDE SEQUENCE</scope>
    <source>
        <strain evidence="3">MNPRO001-30</strain>
        <tissue evidence="3">Meninges</tissue>
    </source>
</reference>
<dbReference type="Pfam" id="PF03378">
    <property type="entry name" value="CAS_CSE1"/>
    <property type="match status" value="1"/>
</dbReference>
<feature type="domain" description="Exportin-2 C-terminal" evidence="1">
    <location>
        <begin position="143"/>
        <end position="413"/>
    </location>
</feature>
<dbReference type="SUPFAM" id="SSF48371">
    <property type="entry name" value="ARM repeat"/>
    <property type="match status" value="1"/>
</dbReference>